<dbReference type="Proteomes" id="UP000243650">
    <property type="component" value="Unassembled WGS sequence"/>
</dbReference>
<gene>
    <name evidence="2" type="ORF">C6I21_08875</name>
</gene>
<sequence>MEKLTEKQRVFLTQYEGLLQEVEEAAVYAGDCYVRGDEDIGDRLLASVSKGLLPYHPENMTLVSIVTGDREMEEALAAHFQTVQTAASLEEDPAPEGQRYYFVQEFFLPRLKAWREQIEKRRRDLHAAD</sequence>
<evidence type="ECO:0000259" key="1">
    <source>
        <dbReference type="Pfam" id="PF26154"/>
    </source>
</evidence>
<dbReference type="Pfam" id="PF26154">
    <property type="entry name" value="DUF8042"/>
    <property type="match status" value="1"/>
</dbReference>
<evidence type="ECO:0000313" key="3">
    <source>
        <dbReference type="Proteomes" id="UP000243650"/>
    </source>
</evidence>
<evidence type="ECO:0000313" key="2">
    <source>
        <dbReference type="EMBL" id="PRO65626.1"/>
    </source>
</evidence>
<dbReference type="OrthoDB" id="2966397at2"/>
<feature type="domain" description="DUF8042" evidence="1">
    <location>
        <begin position="5"/>
        <end position="123"/>
    </location>
</feature>
<keyword evidence="3" id="KW-1185">Reference proteome</keyword>
<proteinExistence type="predicted"/>
<protein>
    <recommendedName>
        <fullName evidence="1">DUF8042 domain-containing protein</fullName>
    </recommendedName>
</protein>
<dbReference type="EMBL" id="PVNS01000007">
    <property type="protein sequence ID" value="PRO65626.1"/>
    <property type="molecule type" value="Genomic_DNA"/>
</dbReference>
<dbReference type="RefSeq" id="WP_105959095.1">
    <property type="nucleotide sequence ID" value="NZ_PVNS01000007.1"/>
</dbReference>
<comment type="caution">
    <text evidence="2">The sequence shown here is derived from an EMBL/GenBank/DDBJ whole genome shotgun (WGS) entry which is preliminary data.</text>
</comment>
<name>A0A2P6MH65_ALKUR</name>
<organism evidence="2 3">
    <name type="scientific">Alkalicoccus urumqiensis</name>
    <name type="common">Bacillus urumqiensis</name>
    <dbReference type="NCBI Taxonomy" id="1548213"/>
    <lineage>
        <taxon>Bacteria</taxon>
        <taxon>Bacillati</taxon>
        <taxon>Bacillota</taxon>
        <taxon>Bacilli</taxon>
        <taxon>Bacillales</taxon>
        <taxon>Bacillaceae</taxon>
        <taxon>Alkalicoccus</taxon>
    </lineage>
</organism>
<dbReference type="InterPro" id="IPR058355">
    <property type="entry name" value="DUF8042"/>
</dbReference>
<accession>A0A2P6MH65</accession>
<reference evidence="2 3" key="1">
    <citation type="submission" date="2018-03" db="EMBL/GenBank/DDBJ databases">
        <title>Bacillus urumqiensis sp. nov., a moderately haloalkaliphilic bacterium isolated from a salt lake.</title>
        <authorList>
            <person name="Zhao B."/>
            <person name="Liao Z."/>
        </authorList>
    </citation>
    <scope>NUCLEOTIDE SEQUENCE [LARGE SCALE GENOMIC DNA]</scope>
    <source>
        <strain evidence="2 3">BZ-SZ-XJ18</strain>
    </source>
</reference>
<dbReference type="AlphaFoldDB" id="A0A2P6MH65"/>